<dbReference type="Proteomes" id="UP000255505">
    <property type="component" value="Plasmid III"/>
</dbReference>
<geneLocation type="plasmid" evidence="1">
    <name>III</name>
</geneLocation>
<protein>
    <submittedName>
        <fullName evidence="1">Uncharacterized protein</fullName>
    </submittedName>
</protein>
<keyword evidence="1" id="KW-0614">Plasmid</keyword>
<dbReference type="AlphaFoldDB" id="A0A375ITD2"/>
<name>A0A375ITD2_9BURK</name>
<accession>A0A375ITD2</accession>
<organism evidence="1 2">
    <name type="scientific">Cupriavidus taiwanensis</name>
    <dbReference type="NCBI Taxonomy" id="164546"/>
    <lineage>
        <taxon>Bacteria</taxon>
        <taxon>Pseudomonadati</taxon>
        <taxon>Pseudomonadota</taxon>
        <taxon>Betaproteobacteria</taxon>
        <taxon>Burkholderiales</taxon>
        <taxon>Burkholderiaceae</taxon>
        <taxon>Cupriavidus</taxon>
    </lineage>
</organism>
<sequence>MSQAGKLNVNKRRAHGALWRSCTAGMTIDNQCVARLFLLLASGRPRELSNSHADYESSPLEYVTPALTGDALSCSKFCFNHAPRFYMGDPAL</sequence>
<dbReference type="EMBL" id="LT991978">
    <property type="protein sequence ID" value="SPK77360.1"/>
    <property type="molecule type" value="Genomic_DNA"/>
</dbReference>
<evidence type="ECO:0000313" key="2">
    <source>
        <dbReference type="Proteomes" id="UP000255505"/>
    </source>
</evidence>
<gene>
    <name evidence="1" type="ORF">CT19425_P30209</name>
</gene>
<evidence type="ECO:0000313" key="1">
    <source>
        <dbReference type="EMBL" id="SPK77360.1"/>
    </source>
</evidence>
<reference evidence="1 2" key="1">
    <citation type="submission" date="2018-01" db="EMBL/GenBank/DDBJ databases">
        <authorList>
            <person name="Gaut B.S."/>
            <person name="Morton B.R."/>
            <person name="Clegg M.T."/>
            <person name="Duvall M.R."/>
        </authorList>
    </citation>
    <scope>NUCLEOTIDE SEQUENCE [LARGE SCALE GENOMIC DNA]</scope>
    <source>
        <strain evidence="1">Cupriavidus taiwanensis LMG 19425</strain>
        <plasmid evidence="2">Plasmid iii</plasmid>
    </source>
</reference>
<proteinExistence type="predicted"/>